<organism evidence="2 3">
    <name type="scientific">Rhodococcus jostii (strain RHA1)</name>
    <dbReference type="NCBI Taxonomy" id="101510"/>
    <lineage>
        <taxon>Bacteria</taxon>
        <taxon>Bacillati</taxon>
        <taxon>Actinomycetota</taxon>
        <taxon>Actinomycetes</taxon>
        <taxon>Mycobacteriales</taxon>
        <taxon>Nocardiaceae</taxon>
        <taxon>Rhodococcus</taxon>
    </lineage>
</organism>
<keyword evidence="1" id="KW-1133">Transmembrane helix</keyword>
<evidence type="ECO:0000256" key="1">
    <source>
        <dbReference type="SAM" id="Phobius"/>
    </source>
</evidence>
<keyword evidence="2" id="KW-0614">Plasmid</keyword>
<sequence length="144" mass="15426">MDTRESMIERGGDPGAGRPVVESAWRPLAVVTSAKWRWLPQPVGHHIARDPPGKGRRCGRLPRYGDAVAETTFSRDTIVGLVVLLMVGLAALVPGLSMGWNWVSGHGATSTTGILFLIILIFGGSVAAAYACRGLWSCCRPSRD</sequence>
<feature type="transmembrane region" description="Helical" evidence="1">
    <location>
        <begin position="114"/>
        <end position="136"/>
    </location>
</feature>
<keyword evidence="1" id="KW-0812">Transmembrane</keyword>
<protein>
    <submittedName>
        <fullName evidence="2">Uncharacterized protein</fullName>
    </submittedName>
</protein>
<geneLocation type="plasmid" evidence="2 3">
    <name>pRHL1</name>
</geneLocation>
<proteinExistence type="predicted"/>
<name>Q0RYI9_RHOJR</name>
<keyword evidence="1" id="KW-0472">Membrane</keyword>
<dbReference type="Proteomes" id="UP000008710">
    <property type="component" value="Plasmid pRHL1"/>
</dbReference>
<feature type="transmembrane region" description="Helical" evidence="1">
    <location>
        <begin position="78"/>
        <end position="102"/>
    </location>
</feature>
<accession>Q0RYI9</accession>
<evidence type="ECO:0000313" key="2">
    <source>
        <dbReference type="EMBL" id="ABG99647.1"/>
    </source>
</evidence>
<dbReference type="AlphaFoldDB" id="Q0RYI9"/>
<reference evidence="3" key="1">
    <citation type="journal article" date="2006" name="Proc. Natl. Acad. Sci. U.S.A.">
        <title>The complete genome of Rhodococcus sp. RHA1 provides insights into a catabolic powerhouse.</title>
        <authorList>
            <person name="McLeod M.P."/>
            <person name="Warren R.L."/>
            <person name="Hsiao W.W.L."/>
            <person name="Araki N."/>
            <person name="Myhre M."/>
            <person name="Fernandes C."/>
            <person name="Miyazawa D."/>
            <person name="Wong W."/>
            <person name="Lillquist A.L."/>
            <person name="Wang D."/>
            <person name="Dosanjh M."/>
            <person name="Hara H."/>
            <person name="Petrescu A."/>
            <person name="Morin R.D."/>
            <person name="Yang G."/>
            <person name="Stott J.M."/>
            <person name="Schein J.E."/>
            <person name="Shin H."/>
            <person name="Smailus D."/>
            <person name="Siddiqui A.S."/>
            <person name="Marra M.A."/>
            <person name="Jones S.J.M."/>
            <person name="Holt R."/>
            <person name="Brinkman F.S.L."/>
            <person name="Miyauchi K."/>
            <person name="Fukuda M."/>
            <person name="Davies J.E."/>
            <person name="Mohn W.W."/>
            <person name="Eltis L.D."/>
        </authorList>
    </citation>
    <scope>NUCLEOTIDE SEQUENCE [LARGE SCALE GENOMIC DNA]</scope>
    <source>
        <strain evidence="3">RHA1</strain>
    </source>
</reference>
<gene>
    <name evidence="2" type="ordered locus">RHA1_ro08603</name>
</gene>
<dbReference type="EMBL" id="CP000432">
    <property type="protein sequence ID" value="ABG99647.1"/>
    <property type="molecule type" value="Genomic_DNA"/>
</dbReference>
<dbReference type="HOGENOM" id="CLU_1794975_0_0_11"/>
<evidence type="ECO:0000313" key="3">
    <source>
        <dbReference type="Proteomes" id="UP000008710"/>
    </source>
</evidence>
<dbReference type="KEGG" id="rha:RHA1_ro08603"/>